<organism evidence="3 4">
    <name type="scientific">Collybia nuda</name>
    <dbReference type="NCBI Taxonomy" id="64659"/>
    <lineage>
        <taxon>Eukaryota</taxon>
        <taxon>Fungi</taxon>
        <taxon>Dikarya</taxon>
        <taxon>Basidiomycota</taxon>
        <taxon>Agaricomycotina</taxon>
        <taxon>Agaricomycetes</taxon>
        <taxon>Agaricomycetidae</taxon>
        <taxon>Agaricales</taxon>
        <taxon>Tricholomatineae</taxon>
        <taxon>Clitocybaceae</taxon>
        <taxon>Collybia</taxon>
    </lineage>
</organism>
<dbReference type="Pfam" id="PF09791">
    <property type="entry name" value="Oxidored-like"/>
    <property type="match status" value="1"/>
</dbReference>
<feature type="region of interest" description="Disordered" evidence="1">
    <location>
        <begin position="138"/>
        <end position="158"/>
    </location>
</feature>
<evidence type="ECO:0000256" key="1">
    <source>
        <dbReference type="SAM" id="MobiDB-lite"/>
    </source>
</evidence>
<proteinExistence type="predicted"/>
<name>A0A9P5XX54_9AGAR</name>
<dbReference type="PANTHER" id="PTHR21193">
    <property type="entry name" value="OXIDOREDUCTASE-LIKE DOMAIN-CONTAINING PROTEIN 1"/>
    <property type="match status" value="1"/>
</dbReference>
<sequence length="186" mass="20565">MLSSTATRYTLARPLSGVSSRRFRHSGAIERLKNPSRGGRNLSERFLRLEKSLRGKGALLQDLDTPRVIEGEVAACSSSPKQVEMFRGFRIPTKPRMPADDECCMSGCAVCVYDLYEDSLDEYKEKLTALRASLSSSNIPEPEWPEGVRSTSSTGGATKRKDIVLNAFEEMERALKEKRGTDVSAG</sequence>
<comment type="caution">
    <text evidence="3">The sequence shown here is derived from an EMBL/GenBank/DDBJ whole genome shotgun (WGS) entry which is preliminary data.</text>
</comment>
<keyword evidence="4" id="KW-1185">Reference proteome</keyword>
<dbReference type="EMBL" id="MU150342">
    <property type="protein sequence ID" value="KAF9458398.1"/>
    <property type="molecule type" value="Genomic_DNA"/>
</dbReference>
<evidence type="ECO:0000313" key="4">
    <source>
        <dbReference type="Proteomes" id="UP000807353"/>
    </source>
</evidence>
<accession>A0A9P5XX54</accession>
<gene>
    <name evidence="3" type="ORF">BDZ94DRAFT_1173758</name>
</gene>
<protein>
    <submittedName>
        <fullName evidence="3">Oxidoreductase-like protein</fullName>
    </submittedName>
</protein>
<dbReference type="AlphaFoldDB" id="A0A9P5XX54"/>
<dbReference type="OrthoDB" id="10064411at2759"/>
<reference evidence="3" key="1">
    <citation type="submission" date="2020-11" db="EMBL/GenBank/DDBJ databases">
        <authorList>
            <consortium name="DOE Joint Genome Institute"/>
            <person name="Ahrendt S."/>
            <person name="Riley R."/>
            <person name="Andreopoulos W."/>
            <person name="Labutti K."/>
            <person name="Pangilinan J."/>
            <person name="Ruiz-Duenas F.J."/>
            <person name="Barrasa J.M."/>
            <person name="Sanchez-Garcia M."/>
            <person name="Camarero S."/>
            <person name="Miyauchi S."/>
            <person name="Serrano A."/>
            <person name="Linde D."/>
            <person name="Babiker R."/>
            <person name="Drula E."/>
            <person name="Ayuso-Fernandez I."/>
            <person name="Pacheco R."/>
            <person name="Padilla G."/>
            <person name="Ferreira P."/>
            <person name="Barriuso J."/>
            <person name="Kellner H."/>
            <person name="Castanera R."/>
            <person name="Alfaro M."/>
            <person name="Ramirez L."/>
            <person name="Pisabarro A.G."/>
            <person name="Kuo A."/>
            <person name="Tritt A."/>
            <person name="Lipzen A."/>
            <person name="He G."/>
            <person name="Yan M."/>
            <person name="Ng V."/>
            <person name="Cullen D."/>
            <person name="Martin F."/>
            <person name="Rosso M.-N."/>
            <person name="Henrissat B."/>
            <person name="Hibbett D."/>
            <person name="Martinez A.T."/>
            <person name="Grigoriev I.V."/>
        </authorList>
    </citation>
    <scope>NUCLEOTIDE SEQUENCE</scope>
    <source>
        <strain evidence="3">CBS 247.69</strain>
    </source>
</reference>
<feature type="domain" description="Oxidoreductase-like" evidence="2">
    <location>
        <begin position="85"/>
        <end position="130"/>
    </location>
</feature>
<dbReference type="GO" id="GO:0005739">
    <property type="term" value="C:mitochondrion"/>
    <property type="evidence" value="ECO:0007669"/>
    <property type="project" value="TreeGrafter"/>
</dbReference>
<evidence type="ECO:0000313" key="3">
    <source>
        <dbReference type="EMBL" id="KAF9458398.1"/>
    </source>
</evidence>
<dbReference type="PANTHER" id="PTHR21193:SF3">
    <property type="entry name" value="OXIDOREDUCTASE-LIKE DOMAIN-CONTAINING PROTEIN 1"/>
    <property type="match status" value="1"/>
</dbReference>
<evidence type="ECO:0000259" key="2">
    <source>
        <dbReference type="Pfam" id="PF09791"/>
    </source>
</evidence>
<dbReference type="InterPro" id="IPR039251">
    <property type="entry name" value="OXLD1"/>
</dbReference>
<dbReference type="InterPro" id="IPR019180">
    <property type="entry name" value="Oxidoreductase-like_N"/>
</dbReference>
<dbReference type="Proteomes" id="UP000807353">
    <property type="component" value="Unassembled WGS sequence"/>
</dbReference>